<accession>A0A060ACJ5</accession>
<proteinExistence type="predicted"/>
<gene>
    <name evidence="1" type="ORF">CR8_110</name>
</gene>
<evidence type="ECO:0000313" key="1">
    <source>
        <dbReference type="EMBL" id="AIA64640.1"/>
    </source>
</evidence>
<sequence>MFERTNNRDEEHVDERAYKFFSYMYGREGHHYGWCSTKEGIRPTTVLSDKSTHVCAYCGRMALPIQGERWNHFKDSREYFSKGHCCVCKEAMDELEMMDQLKIIEDQFENARSAVYRAMPKTNPDIVAAFVDRKAEQVKKDLKFWNNNGMISPHSLDKTGLELRGPRYAKGDYDE</sequence>
<evidence type="ECO:0000313" key="2">
    <source>
        <dbReference type="Proteomes" id="UP000026984"/>
    </source>
</evidence>
<organism evidence="1 2">
    <name type="scientific">Cronobacter phage CR8</name>
    <dbReference type="NCBI Taxonomy" id="1327934"/>
    <lineage>
        <taxon>Viruses</taxon>
        <taxon>Duplodnaviria</taxon>
        <taxon>Heunggongvirae</taxon>
        <taxon>Uroviricota</taxon>
        <taxon>Caudoviricetes</taxon>
        <taxon>Vequintavirinae</taxon>
        <taxon>Certrevirus</taxon>
        <taxon>Certrevirus CR8</taxon>
    </lineage>
</organism>
<dbReference type="RefSeq" id="YP_009042347.1">
    <property type="nucleotide sequence ID" value="NC_024354.1"/>
</dbReference>
<name>A0A060ACJ5_9CAUD</name>
<dbReference type="Proteomes" id="UP000026984">
    <property type="component" value="Segment"/>
</dbReference>
<keyword evidence="2" id="KW-1185">Reference proteome</keyword>
<dbReference type="EMBL" id="KC954774">
    <property type="protein sequence ID" value="AIA64640.1"/>
    <property type="molecule type" value="Genomic_DNA"/>
</dbReference>
<dbReference type="KEGG" id="vg:19686861"/>
<protein>
    <submittedName>
        <fullName evidence="1">Uncharacterized protein</fullName>
    </submittedName>
</protein>
<dbReference type="GeneID" id="19686861"/>
<reference evidence="1 2" key="1">
    <citation type="submission" date="2013-04" db="EMBL/GenBank/DDBJ databases">
        <title>Complete Genome Sequence of Cronobacter sakazakii Bacteriophage CR8.</title>
        <authorList>
            <person name="Kim Y."/>
            <person name="Shin H."/>
            <person name="Ryu S."/>
        </authorList>
    </citation>
    <scope>NUCLEOTIDE SEQUENCE [LARGE SCALE GENOMIC DNA]</scope>
</reference>